<reference evidence="3 4" key="1">
    <citation type="submission" date="2015-01" db="EMBL/GenBank/DDBJ databases">
        <title>The Genome Sequence of Capronia semiimmersa CBS27337.</title>
        <authorList>
            <consortium name="The Broad Institute Genomics Platform"/>
            <person name="Cuomo C."/>
            <person name="de Hoog S."/>
            <person name="Gorbushina A."/>
            <person name="Stielow B."/>
            <person name="Teixiera M."/>
            <person name="Abouelleil A."/>
            <person name="Chapman S.B."/>
            <person name="Priest M."/>
            <person name="Young S.K."/>
            <person name="Wortman J."/>
            <person name="Nusbaum C."/>
            <person name="Birren B."/>
        </authorList>
    </citation>
    <scope>NUCLEOTIDE SEQUENCE [LARGE SCALE GENOMIC DNA]</scope>
    <source>
        <strain evidence="3 4">CBS 27337</strain>
    </source>
</reference>
<evidence type="ECO:0000313" key="4">
    <source>
        <dbReference type="Proteomes" id="UP000054266"/>
    </source>
</evidence>
<dbReference type="AlphaFoldDB" id="A0A0D2FZT0"/>
<protein>
    <recommendedName>
        <fullName evidence="2">NTF2-like domain-containing protein</fullName>
    </recommendedName>
</protein>
<dbReference type="HOGENOM" id="CLU_096573_1_0_1"/>
<dbReference type="Proteomes" id="UP000054266">
    <property type="component" value="Unassembled WGS sequence"/>
</dbReference>
<evidence type="ECO:0000313" key="3">
    <source>
        <dbReference type="EMBL" id="KIW73998.1"/>
    </source>
</evidence>
<name>A0A0D2FZT0_9EURO</name>
<keyword evidence="1" id="KW-0732">Signal</keyword>
<proteinExistence type="predicted"/>
<keyword evidence="4" id="KW-1185">Reference proteome</keyword>
<dbReference type="EMBL" id="KN846956">
    <property type="protein sequence ID" value="KIW73998.1"/>
    <property type="molecule type" value="Genomic_DNA"/>
</dbReference>
<accession>A0A0D2FZT0</accession>
<feature type="signal peptide" evidence="1">
    <location>
        <begin position="1"/>
        <end position="19"/>
    </location>
</feature>
<sequence>MRSFAVAAAAATLLSSAAAAPWGAGGLWGGKVNPAKCLTKDSATYLAEGFQGLIVAYTTANAETLLADDLVDYSNSIKALQGFPVDPFTPVFPTKAAFEQGQGAQPSVPLEILAIDSFNCQNLTLRWDANFGNGNLVAGITHLTASNSKGQSDTWQISAIYTEFDSLTWFKAIGGTVTPPGQ</sequence>
<dbReference type="InterPro" id="IPR058645">
    <property type="entry name" value="NTF2-like_dom_7"/>
</dbReference>
<gene>
    <name evidence="3" type="ORF">PV04_02070</name>
</gene>
<feature type="domain" description="NTF2-like" evidence="2">
    <location>
        <begin position="36"/>
        <end position="175"/>
    </location>
</feature>
<evidence type="ECO:0000259" key="2">
    <source>
        <dbReference type="Pfam" id="PF26534"/>
    </source>
</evidence>
<organism evidence="3 4">
    <name type="scientific">Phialophora macrospora</name>
    <dbReference type="NCBI Taxonomy" id="1851006"/>
    <lineage>
        <taxon>Eukaryota</taxon>
        <taxon>Fungi</taxon>
        <taxon>Dikarya</taxon>
        <taxon>Ascomycota</taxon>
        <taxon>Pezizomycotina</taxon>
        <taxon>Eurotiomycetes</taxon>
        <taxon>Chaetothyriomycetidae</taxon>
        <taxon>Chaetothyriales</taxon>
        <taxon>Herpotrichiellaceae</taxon>
        <taxon>Phialophora</taxon>
    </lineage>
</organism>
<feature type="chain" id="PRO_5002242261" description="NTF2-like domain-containing protein" evidence="1">
    <location>
        <begin position="20"/>
        <end position="182"/>
    </location>
</feature>
<evidence type="ECO:0000256" key="1">
    <source>
        <dbReference type="SAM" id="SignalP"/>
    </source>
</evidence>
<dbReference type="Pfam" id="PF26534">
    <property type="entry name" value="NTF2_7"/>
    <property type="match status" value="1"/>
</dbReference>